<dbReference type="InterPro" id="IPR002933">
    <property type="entry name" value="Peptidase_M20"/>
</dbReference>
<dbReference type="Gene3D" id="3.40.630.10">
    <property type="entry name" value="Zn peptidases"/>
    <property type="match status" value="1"/>
</dbReference>
<gene>
    <name evidence="3" type="ORF">FSP39_003574</name>
</gene>
<dbReference type="Gene3D" id="3.30.70.360">
    <property type="match status" value="1"/>
</dbReference>
<protein>
    <recommendedName>
        <fullName evidence="1">Peptidase M20 domain-containing protein 2</fullName>
    </recommendedName>
</protein>
<evidence type="ECO:0000313" key="4">
    <source>
        <dbReference type="Proteomes" id="UP001186944"/>
    </source>
</evidence>
<dbReference type="PIRSF" id="PIRSF037226">
    <property type="entry name" value="Amidohydrolase_ACY1L2_prd"/>
    <property type="match status" value="1"/>
</dbReference>
<sequence length="396" mass="43411">MDVKNIAATSIDKYATELQKLSKEIWENPELAYKEFRAHDVIADFLEKYGFKVTRKYKLETAFLAECDFGGGASPHVAVLCEYDALPGIGHACGHNLIAEVGVATGIAIKEALESCGSTVGKLSVIGTPAEEGMCGKADLIKEGVFDCVDVAMMAHPSQFTLTRTKYTSMIPVTIIYQGRASHAASYPWEGLNALDAAVMCYNAISCLRQQMKPTWRAHGVIRRGGLQPNVTPDETELEFYLRTPSETELKVLKDKVVDCINGAALCTGCKAEYKFGEKHYQALITNEVMAKLFDDNGARVGLEFEQREEIKQKFGGSTDMGNVSHVVPSIHPKFDIGTTASNHSKDFTVAAGKDFAQVNTLKIAKALAMTALDIYTQSELLTKIQEEFKRNVPTT</sequence>
<dbReference type="EMBL" id="VSWD01000011">
    <property type="protein sequence ID" value="KAK3087249.1"/>
    <property type="molecule type" value="Genomic_DNA"/>
</dbReference>
<dbReference type="SUPFAM" id="SSF53187">
    <property type="entry name" value="Zn-dependent exopeptidases"/>
    <property type="match status" value="1"/>
</dbReference>
<dbReference type="Proteomes" id="UP001186944">
    <property type="component" value="Unassembled WGS sequence"/>
</dbReference>
<evidence type="ECO:0000313" key="3">
    <source>
        <dbReference type="EMBL" id="KAK3087249.1"/>
    </source>
</evidence>
<dbReference type="InterPro" id="IPR036264">
    <property type="entry name" value="Bact_exopeptidase_dim_dom"/>
</dbReference>
<dbReference type="SUPFAM" id="SSF55031">
    <property type="entry name" value="Bacterial exopeptidase dimerisation domain"/>
    <property type="match status" value="1"/>
</dbReference>
<comment type="similarity">
    <text evidence="1">Belongs to the peptidase M20A family.</text>
</comment>
<reference evidence="3" key="1">
    <citation type="submission" date="2019-08" db="EMBL/GenBank/DDBJ databases">
        <title>The improved chromosome-level genome for the pearl oyster Pinctada fucata martensii using PacBio sequencing and Hi-C.</title>
        <authorList>
            <person name="Zheng Z."/>
        </authorList>
    </citation>
    <scope>NUCLEOTIDE SEQUENCE</scope>
    <source>
        <strain evidence="3">ZZ-2019</strain>
        <tissue evidence="3">Adductor muscle</tissue>
    </source>
</reference>
<evidence type="ECO:0000259" key="2">
    <source>
        <dbReference type="Pfam" id="PF07687"/>
    </source>
</evidence>
<feature type="domain" description="Peptidase M20 dimerisation" evidence="2">
    <location>
        <begin position="173"/>
        <end position="263"/>
    </location>
</feature>
<dbReference type="PANTHER" id="PTHR30575:SF0">
    <property type="entry name" value="XAA-ARG DIPEPTIDASE"/>
    <property type="match status" value="1"/>
</dbReference>
<dbReference type="Pfam" id="PF07687">
    <property type="entry name" value="M20_dimer"/>
    <property type="match status" value="1"/>
</dbReference>
<name>A0AA88XMZ0_PINIB</name>
<dbReference type="AlphaFoldDB" id="A0AA88XMZ0"/>
<dbReference type="InterPro" id="IPR017144">
    <property type="entry name" value="Xaa-Arg_dipeptidase"/>
</dbReference>
<keyword evidence="4" id="KW-1185">Reference proteome</keyword>
<comment type="caution">
    <text evidence="3">The sequence shown here is derived from an EMBL/GenBank/DDBJ whole genome shotgun (WGS) entry which is preliminary data.</text>
</comment>
<organism evidence="3 4">
    <name type="scientific">Pinctada imbricata</name>
    <name type="common">Atlantic pearl-oyster</name>
    <name type="synonym">Pinctada martensii</name>
    <dbReference type="NCBI Taxonomy" id="66713"/>
    <lineage>
        <taxon>Eukaryota</taxon>
        <taxon>Metazoa</taxon>
        <taxon>Spiralia</taxon>
        <taxon>Lophotrochozoa</taxon>
        <taxon>Mollusca</taxon>
        <taxon>Bivalvia</taxon>
        <taxon>Autobranchia</taxon>
        <taxon>Pteriomorphia</taxon>
        <taxon>Pterioida</taxon>
        <taxon>Pterioidea</taxon>
        <taxon>Pteriidae</taxon>
        <taxon>Pinctada</taxon>
    </lineage>
</organism>
<dbReference type="InterPro" id="IPR011650">
    <property type="entry name" value="Peptidase_M20_dimer"/>
</dbReference>
<proteinExistence type="inferred from homology"/>
<dbReference type="InterPro" id="IPR017439">
    <property type="entry name" value="Amidohydrolase"/>
</dbReference>
<dbReference type="NCBIfam" id="TIGR01891">
    <property type="entry name" value="amidohydrolases"/>
    <property type="match status" value="1"/>
</dbReference>
<dbReference type="FunFam" id="3.30.70.360:FF:000004">
    <property type="entry name" value="Peptidase M20 domain-containing protein 2"/>
    <property type="match status" value="1"/>
</dbReference>
<accession>A0AA88XMZ0</accession>
<dbReference type="PANTHER" id="PTHR30575">
    <property type="entry name" value="PEPTIDASE M20"/>
    <property type="match status" value="1"/>
</dbReference>
<dbReference type="GO" id="GO:0016805">
    <property type="term" value="F:dipeptidase activity"/>
    <property type="evidence" value="ECO:0007669"/>
    <property type="project" value="InterPro"/>
</dbReference>
<dbReference type="Pfam" id="PF01546">
    <property type="entry name" value="Peptidase_M20"/>
    <property type="match status" value="1"/>
</dbReference>
<dbReference type="CDD" id="cd05672">
    <property type="entry name" value="M20_ACY1L2-like"/>
    <property type="match status" value="1"/>
</dbReference>
<evidence type="ECO:0000256" key="1">
    <source>
        <dbReference type="PIRNR" id="PIRNR037226"/>
    </source>
</evidence>
<dbReference type="InterPro" id="IPR052030">
    <property type="entry name" value="Peptidase_M20/M20A_hydrolases"/>
</dbReference>